<dbReference type="Pfam" id="PF00271">
    <property type="entry name" value="Helicase_C"/>
    <property type="match status" value="1"/>
</dbReference>
<feature type="region of interest" description="Disordered" evidence="9">
    <location>
        <begin position="2313"/>
        <end position="2397"/>
    </location>
</feature>
<accession>A0A8H8BW08</accession>
<dbReference type="PANTHER" id="PTHR45797:SF1">
    <property type="entry name" value="HELICASE ARIP4"/>
    <property type="match status" value="1"/>
</dbReference>
<feature type="region of interest" description="Disordered" evidence="9">
    <location>
        <begin position="1925"/>
        <end position="2123"/>
    </location>
</feature>
<comment type="subcellular location">
    <subcellularLocation>
        <location evidence="1">Nucleus</location>
    </subcellularLocation>
</comment>
<sequence length="2397" mass="265407">MVTNNVDDPWFWTVGRVCQELTTNNRSWTPSALSSPNLDNLRQKLQQHGVTGHMLLTFDFNRRYLSLTFNIYVVNQQSWFLNAIGQFRARSPQYAATHIPPITQDQTIQQLLQAYATFRAYLQTLPEYQNHPQLQPGSQLGFPALPALPIAALLPGVVANPPVAPLPFPAVTVPAVESNSPQNISPVISALNVDGEQRDAAEGEASGTQESDGPAAKRHKSDSAAPASDSAPLFANGTQEDAAYPHSENVAPSPEPSTQDPESSIEPVESAAENHTHGSSAQSHASLSLENNVEILNADSAHADKSINQLSTPMLPEATSAVPPVQDDGNVSAAQSKVESPKQPKRLALGMLTHVGEIDPYRNRAVPTYEDDILGLDIPDSSTLNQKRVAPQLLPVDSEVYAKSAWAMSDGEDIGSEQSDIEAADQEGSEPSEHPVILGTVLPTPQPVTQTRCRRTRAAKYLQREKFTVDDIFYGKVPFGADLPVDTIEPEDKYFSHTKLRQLPPGQVQYVGKMMRNFMLSKQDLNRRPRVLGPKFSTTLLAVDVSRDADGKHIPPVPFDWETYFANGVWEDFVPESDEEPKKAPNHELPSRELRVVSAATSEQEPTPLSAVPAVASKTTHSGDGISEEQVVDDKVYTRFTAVRTYPEGNGKITFMNLLSTPSFTLYYTTPEGKICARREKLVDWPELMGNQDPKNFVAYNPLQLIGRNLDSCNPYAEPDALRHWVTSRRGRKELPLWGESGNEGCYDSATWREIDEERAEIRRRRTGQPLTRLNPIQLHNIWNQAISDYTQKWHQEKLPKLEKTAAGIWLGSRRTRTKRIQVKAAQNDIQTLQIRLANLHAEWSSVHWVNLGQAARGCRNIEYTVFGIKTLEWTIDTLQQQTSPGMPFVRPSKRVSRPKIEGPRASEAEDTVDDGMGDFITDDDEAFDAEGSEEEEMVDNMEDSDDELVEGDRPTQAQRTLNSSTENPSTPVRKSHSTKRTSEIIDLTDSPPSGPIDLVTPEKTSPAMPKVPKVKLMNRSISPLAISSDSDVELPPFNNPMAIAEFPYEFWQKARDTERLLIRVFYKLRNPQHILSLFAHCNEEKLWELMCQVIRALKVGNEEVDGMTSTDFDRLYAIAQILAMYMECKFTEWGREMSKGFCNVLLNAKGWWHSFYKHCSRMEKFLDGSYVSEPGSPLLLSNFANLKPMKRQHLESDDDDEGPTKRRRIRDSTTASEDIPEQLSPNMKRKRPVAEDLNARNLRTRNHERLAEQEKRRRVLKAALAQSGHTFGTGKAKYIINDAAALDQGHVYVNEDIASSIKPHQVEGVRFMWNQVIPGADDASSQGCLLAHTMGLGKTMQVITLLVAIEAAASSPDPSVSSQIPSCLKGNTRTLILCPPGLIDNWWDECLRWAPENSSNGTVLGGLYKVSSALSIAERLQEIYAWHEAGGVLIMGYEMLRSLVQNKEKTNSVAPLTKNEHDQVLEQLLRGPDMIVADEAHKMKNAKSGLAVAASQFKSTRRIALTGSPLANNVEEYHSMIDLVAPNYLGSVVEFRAHYKEPIEAGLFQDSSPWEVQLSRRRLWALNEELKLKVHRMDISVLKNDLPPKKEFVISVPLTDLQRKVYTLYVKSLQVDTQQLTSDGEVKQTTIWQWLSMLTLLCNHPWCFNAKVQEVAGAKPKSTTPDDATDDNAIPGAVDGPPSKTALSTAFVEEVTQLFENLDLDNIGLSHKVTLLCQVLHAAKIAGDKTLVFSSSIPTLDFLEKLLKGQGRSFARLDGKTPMAKRQGRIKAFNAGDQDVYLISTTAGGLGLNLQSANRVVIFDFRYNPVHEQQAVGRAFRIGQQKPTFVYRFVCGETFEANIHNKTVFKSQLASSVVDKRNLRGAAEKRIGDFLFEPKNIPQRDLSEFRGMDPAVLDKILSFQAQTATIRSIVQTDSFEVEDNTSLSVEEKRTAAEESSQRLKRPAKAGLLPSQQLQAQQPAQSTMQPDSSAITQSQTPRPRHSKMQPGPTTATPSYAQHVNQSANRPAPPVIFRPQSNDNGNPGNQASIRPPMGATRRPSTPPSNARSSSFASSGFDGSNPQIMGAGTRALSKLPSPYRKAEEVRRQAIMASSARTASGTPNQVAPLPASSGRSSQSNARKSTYSFFPKLADAYKSSDRIGSSTSRLSDAIHTRAMAVSKELSAAIANRSGLADRKQQEQLVSEMLVTNPEMGRQLIDSKLSVDEFFQGLNGRGPGSDQHTPILLPQESFFEGLFNDLSQSELERYMCNNYLIIVGGRSDSVDSYRDQEQDLITANDTSDRVLAEQRDGGTVKGVAADLTFAIAPAAMNSQFSSSGSRRKVKTHKVTKNSDEELLARINRNRLSKGEPPVSNPAYGHERVSEHADLGAKQAEESHRPGSPASSSTRPASTSKND</sequence>
<dbReference type="Gene3D" id="3.40.50.300">
    <property type="entry name" value="P-loop containing nucleotide triphosphate hydrolases"/>
    <property type="match status" value="1"/>
</dbReference>
<feature type="compositionally biased region" description="Basic and acidic residues" evidence="9">
    <location>
        <begin position="1930"/>
        <end position="1942"/>
    </location>
</feature>
<protein>
    <submittedName>
        <fullName evidence="12">Uncharacterized protein</fullName>
    </submittedName>
</protein>
<dbReference type="InterPro" id="IPR014001">
    <property type="entry name" value="Helicase_ATP-bd"/>
</dbReference>
<comment type="similarity">
    <text evidence="2">Belongs to the SNF2/RAD54 helicase family.</text>
</comment>
<dbReference type="GO" id="GO:0003677">
    <property type="term" value="F:DNA binding"/>
    <property type="evidence" value="ECO:0007669"/>
    <property type="project" value="UniProtKB-KW"/>
</dbReference>
<feature type="compositionally biased region" description="Polar residues" evidence="9">
    <location>
        <begin position="2096"/>
        <end position="2106"/>
    </location>
</feature>
<dbReference type="InterPro" id="IPR027417">
    <property type="entry name" value="P-loop_NTPase"/>
</dbReference>
<feature type="region of interest" description="Disordered" evidence="9">
    <location>
        <begin position="317"/>
        <end position="342"/>
    </location>
</feature>
<keyword evidence="8" id="KW-0539">Nucleus</keyword>
<feature type="compositionally biased region" description="Acidic residues" evidence="9">
    <location>
        <begin position="411"/>
        <end position="430"/>
    </location>
</feature>
<evidence type="ECO:0000313" key="12">
    <source>
        <dbReference type="EMBL" id="KAG4426185.1"/>
    </source>
</evidence>
<feature type="compositionally biased region" description="Acidic residues" evidence="9">
    <location>
        <begin position="909"/>
        <end position="950"/>
    </location>
</feature>
<feature type="compositionally biased region" description="Polar residues" evidence="9">
    <location>
        <begin position="2114"/>
        <end position="2123"/>
    </location>
</feature>
<dbReference type="InterPro" id="IPR056026">
    <property type="entry name" value="DUF7607"/>
</dbReference>
<gene>
    <name evidence="12" type="ORF">IFR04_000651</name>
</gene>
<dbReference type="EMBL" id="JAFJYH010000004">
    <property type="protein sequence ID" value="KAG4426185.1"/>
    <property type="molecule type" value="Genomic_DNA"/>
</dbReference>
<feature type="domain" description="Helicase C-terminal" evidence="11">
    <location>
        <begin position="1716"/>
        <end position="1865"/>
    </location>
</feature>
<dbReference type="InterPro" id="IPR038718">
    <property type="entry name" value="SNF2-like_sf"/>
</dbReference>
<feature type="compositionally biased region" description="Polar residues" evidence="9">
    <location>
        <begin position="1991"/>
        <end position="2008"/>
    </location>
</feature>
<feature type="region of interest" description="Disordered" evidence="9">
    <location>
        <begin position="883"/>
        <end position="1010"/>
    </location>
</feature>
<feature type="compositionally biased region" description="Basic and acidic residues" evidence="9">
    <location>
        <begin position="899"/>
        <end position="908"/>
    </location>
</feature>
<dbReference type="PROSITE" id="PS51194">
    <property type="entry name" value="HELICASE_CTER"/>
    <property type="match status" value="1"/>
</dbReference>
<evidence type="ECO:0000256" key="5">
    <source>
        <dbReference type="ARBA" id="ARBA00022806"/>
    </source>
</evidence>
<feature type="region of interest" description="Disordered" evidence="9">
    <location>
        <begin position="411"/>
        <end position="434"/>
    </location>
</feature>
<evidence type="ECO:0000256" key="7">
    <source>
        <dbReference type="ARBA" id="ARBA00023125"/>
    </source>
</evidence>
<dbReference type="Proteomes" id="UP000664132">
    <property type="component" value="Unassembled WGS sequence"/>
</dbReference>
<feature type="region of interest" description="Disordered" evidence="9">
    <location>
        <begin position="1191"/>
        <end position="1234"/>
    </location>
</feature>
<feature type="region of interest" description="Disordered" evidence="9">
    <location>
        <begin position="1660"/>
        <end position="1680"/>
    </location>
</feature>
<feature type="compositionally biased region" description="Polar residues" evidence="9">
    <location>
        <begin position="956"/>
        <end position="973"/>
    </location>
</feature>
<proteinExistence type="inferred from homology"/>
<feature type="compositionally biased region" description="Low complexity" evidence="9">
    <location>
        <begin position="2382"/>
        <end position="2397"/>
    </location>
</feature>
<feature type="compositionally biased region" description="Low complexity" evidence="9">
    <location>
        <begin position="223"/>
        <end position="232"/>
    </location>
</feature>
<dbReference type="SMART" id="SM00490">
    <property type="entry name" value="HELICc"/>
    <property type="match status" value="1"/>
</dbReference>
<evidence type="ECO:0000256" key="4">
    <source>
        <dbReference type="ARBA" id="ARBA00022801"/>
    </source>
</evidence>
<feature type="domain" description="Helicase ATP-binding" evidence="10">
    <location>
        <begin position="1320"/>
        <end position="1528"/>
    </location>
</feature>
<feature type="compositionally biased region" description="Polar residues" evidence="9">
    <location>
        <begin position="2018"/>
        <end position="2031"/>
    </location>
</feature>
<comment type="caution">
    <text evidence="12">The sequence shown here is derived from an EMBL/GenBank/DDBJ whole genome shotgun (WGS) entry which is preliminary data.</text>
</comment>
<evidence type="ECO:0000256" key="1">
    <source>
        <dbReference type="ARBA" id="ARBA00004123"/>
    </source>
</evidence>
<evidence type="ECO:0000256" key="6">
    <source>
        <dbReference type="ARBA" id="ARBA00022840"/>
    </source>
</evidence>
<keyword evidence="6" id="KW-0067">ATP-binding</keyword>
<feature type="compositionally biased region" description="Polar residues" evidence="9">
    <location>
        <begin position="277"/>
        <end position="286"/>
    </location>
</feature>
<feature type="compositionally biased region" description="Low complexity" evidence="9">
    <location>
        <begin position="1953"/>
        <end position="1966"/>
    </location>
</feature>
<dbReference type="OrthoDB" id="2020972at2759"/>
<evidence type="ECO:0000313" key="13">
    <source>
        <dbReference type="Proteomes" id="UP000664132"/>
    </source>
</evidence>
<feature type="compositionally biased region" description="Basic residues" evidence="9">
    <location>
        <begin position="2320"/>
        <end position="2330"/>
    </location>
</feature>
<evidence type="ECO:0000259" key="10">
    <source>
        <dbReference type="PROSITE" id="PS51192"/>
    </source>
</evidence>
<dbReference type="GO" id="GO:0016887">
    <property type="term" value="F:ATP hydrolysis activity"/>
    <property type="evidence" value="ECO:0007669"/>
    <property type="project" value="InterPro"/>
</dbReference>
<dbReference type="CDD" id="cd18793">
    <property type="entry name" value="SF2_C_SNF"/>
    <property type="match status" value="1"/>
</dbReference>
<reference evidence="12" key="1">
    <citation type="submission" date="2021-02" db="EMBL/GenBank/DDBJ databases">
        <title>Genome sequence Cadophora malorum strain M34.</title>
        <authorList>
            <person name="Stefanovic E."/>
            <person name="Vu D."/>
            <person name="Scully C."/>
            <person name="Dijksterhuis J."/>
            <person name="Roader J."/>
            <person name="Houbraken J."/>
        </authorList>
    </citation>
    <scope>NUCLEOTIDE SEQUENCE</scope>
    <source>
        <strain evidence="12">M34</strain>
    </source>
</reference>
<dbReference type="Gene3D" id="3.40.50.10810">
    <property type="entry name" value="Tandem AAA-ATPase domain"/>
    <property type="match status" value="1"/>
</dbReference>
<keyword evidence="5" id="KW-0347">Helicase</keyword>
<feature type="compositionally biased region" description="Basic and acidic residues" evidence="9">
    <location>
        <begin position="2359"/>
        <end position="2379"/>
    </location>
</feature>
<dbReference type="SMART" id="SM00487">
    <property type="entry name" value="DEXDc"/>
    <property type="match status" value="1"/>
</dbReference>
<evidence type="ECO:0000256" key="3">
    <source>
        <dbReference type="ARBA" id="ARBA00022741"/>
    </source>
</evidence>
<keyword evidence="13" id="KW-1185">Reference proteome</keyword>
<dbReference type="PANTHER" id="PTHR45797">
    <property type="entry name" value="RAD54-LIKE"/>
    <property type="match status" value="1"/>
</dbReference>
<name>A0A8H8BW08_9HELO</name>
<evidence type="ECO:0000256" key="8">
    <source>
        <dbReference type="ARBA" id="ARBA00023242"/>
    </source>
</evidence>
<keyword evidence="7" id="KW-0238">DNA-binding</keyword>
<dbReference type="Pfam" id="PF24580">
    <property type="entry name" value="DUF7607"/>
    <property type="match status" value="1"/>
</dbReference>
<dbReference type="CDD" id="cd18007">
    <property type="entry name" value="DEXHc_ATRX-like"/>
    <property type="match status" value="1"/>
</dbReference>
<dbReference type="InterPro" id="IPR044574">
    <property type="entry name" value="ARIP4-like"/>
</dbReference>
<feature type="region of interest" description="Disordered" evidence="9">
    <location>
        <begin position="196"/>
        <end position="286"/>
    </location>
</feature>
<dbReference type="InterPro" id="IPR049730">
    <property type="entry name" value="SNF2/RAD54-like_C"/>
</dbReference>
<dbReference type="SUPFAM" id="SSF52540">
    <property type="entry name" value="P-loop containing nucleoside triphosphate hydrolases"/>
    <property type="match status" value="2"/>
</dbReference>
<dbReference type="InterPro" id="IPR000330">
    <property type="entry name" value="SNF2_N"/>
</dbReference>
<feature type="compositionally biased region" description="Low complexity" evidence="9">
    <location>
        <begin position="2047"/>
        <end position="2063"/>
    </location>
</feature>
<evidence type="ECO:0000256" key="9">
    <source>
        <dbReference type="SAM" id="MobiDB-lite"/>
    </source>
</evidence>
<keyword evidence="3" id="KW-0547">Nucleotide-binding</keyword>
<keyword evidence="4" id="KW-0378">Hydrolase</keyword>
<dbReference type="Pfam" id="PF00176">
    <property type="entry name" value="SNF2-rel_dom"/>
    <property type="match status" value="1"/>
</dbReference>
<evidence type="ECO:0000259" key="11">
    <source>
        <dbReference type="PROSITE" id="PS51194"/>
    </source>
</evidence>
<dbReference type="GO" id="GO:0004386">
    <property type="term" value="F:helicase activity"/>
    <property type="evidence" value="ECO:0007669"/>
    <property type="project" value="UniProtKB-KW"/>
</dbReference>
<dbReference type="GO" id="GO:0005524">
    <property type="term" value="F:ATP binding"/>
    <property type="evidence" value="ECO:0007669"/>
    <property type="project" value="UniProtKB-KW"/>
</dbReference>
<organism evidence="12 13">
    <name type="scientific">Cadophora malorum</name>
    <dbReference type="NCBI Taxonomy" id="108018"/>
    <lineage>
        <taxon>Eukaryota</taxon>
        <taxon>Fungi</taxon>
        <taxon>Dikarya</taxon>
        <taxon>Ascomycota</taxon>
        <taxon>Pezizomycotina</taxon>
        <taxon>Leotiomycetes</taxon>
        <taxon>Helotiales</taxon>
        <taxon>Ploettnerulaceae</taxon>
        <taxon>Cadophora</taxon>
    </lineage>
</organism>
<feature type="compositionally biased region" description="Polar residues" evidence="9">
    <location>
        <begin position="1967"/>
        <end position="1981"/>
    </location>
</feature>
<dbReference type="PROSITE" id="PS51192">
    <property type="entry name" value="HELICASE_ATP_BIND_1"/>
    <property type="match status" value="1"/>
</dbReference>
<dbReference type="InterPro" id="IPR001650">
    <property type="entry name" value="Helicase_C-like"/>
</dbReference>
<evidence type="ECO:0000256" key="2">
    <source>
        <dbReference type="ARBA" id="ARBA00007025"/>
    </source>
</evidence>
<dbReference type="GO" id="GO:0005634">
    <property type="term" value="C:nucleus"/>
    <property type="evidence" value="ECO:0007669"/>
    <property type="project" value="UniProtKB-SubCell"/>
</dbReference>